<dbReference type="Pfam" id="PF07730">
    <property type="entry name" value="HisKA_3"/>
    <property type="match status" value="1"/>
</dbReference>
<keyword evidence="1" id="KW-0808">Transferase</keyword>
<keyword evidence="3" id="KW-0902">Two-component regulatory system</keyword>
<dbReference type="PROSITE" id="PS50110">
    <property type="entry name" value="RESPONSE_REGULATORY"/>
    <property type="match status" value="1"/>
</dbReference>
<dbReference type="InterPro" id="IPR003594">
    <property type="entry name" value="HATPase_dom"/>
</dbReference>
<evidence type="ECO:0000256" key="2">
    <source>
        <dbReference type="ARBA" id="ARBA00022777"/>
    </source>
</evidence>
<keyword evidence="10" id="KW-1185">Reference proteome</keyword>
<dbReference type="InterPro" id="IPR011006">
    <property type="entry name" value="CheY-like_superfamily"/>
</dbReference>
<keyword evidence="4" id="KW-0597">Phosphoprotein</keyword>
<dbReference type="GO" id="GO:0046983">
    <property type="term" value="F:protein dimerization activity"/>
    <property type="evidence" value="ECO:0007669"/>
    <property type="project" value="InterPro"/>
</dbReference>
<dbReference type="Pfam" id="PF00072">
    <property type="entry name" value="Response_reg"/>
    <property type="match status" value="1"/>
</dbReference>
<dbReference type="InterPro" id="IPR029016">
    <property type="entry name" value="GAF-like_dom_sf"/>
</dbReference>
<feature type="modified residue" description="4-aspartylphosphate" evidence="4">
    <location>
        <position position="56"/>
    </location>
</feature>
<dbReference type="InterPro" id="IPR003018">
    <property type="entry name" value="GAF"/>
</dbReference>
<evidence type="ECO:0000256" key="3">
    <source>
        <dbReference type="ARBA" id="ARBA00023012"/>
    </source>
</evidence>
<dbReference type="PROSITE" id="PS50109">
    <property type="entry name" value="HIS_KIN"/>
    <property type="match status" value="1"/>
</dbReference>
<dbReference type="PROSITE" id="PS50113">
    <property type="entry name" value="PAC"/>
    <property type="match status" value="1"/>
</dbReference>
<dbReference type="Pfam" id="PF02518">
    <property type="entry name" value="HATPase_c"/>
    <property type="match status" value="1"/>
</dbReference>
<dbReference type="InterPro" id="IPR000700">
    <property type="entry name" value="PAS-assoc_C"/>
</dbReference>
<evidence type="ECO:0000259" key="5">
    <source>
        <dbReference type="PROSITE" id="PS50109"/>
    </source>
</evidence>
<proteinExistence type="predicted"/>
<feature type="domain" description="Response regulatory" evidence="6">
    <location>
        <begin position="4"/>
        <end position="121"/>
    </location>
</feature>
<dbReference type="InterPro" id="IPR050482">
    <property type="entry name" value="Sensor_HK_TwoCompSys"/>
</dbReference>
<keyword evidence="2" id="KW-0418">Kinase</keyword>
<dbReference type="Proteomes" id="UP000004221">
    <property type="component" value="Unassembled WGS sequence"/>
</dbReference>
<dbReference type="InterPro" id="IPR000014">
    <property type="entry name" value="PAS"/>
</dbReference>
<dbReference type="Gene3D" id="3.30.450.20">
    <property type="entry name" value="PAS domain"/>
    <property type="match status" value="1"/>
</dbReference>
<dbReference type="SUPFAM" id="SSF55874">
    <property type="entry name" value="ATPase domain of HSP90 chaperone/DNA topoisomerase II/histidine kinase"/>
    <property type="match status" value="1"/>
</dbReference>
<dbReference type="InterPro" id="IPR001610">
    <property type="entry name" value="PAC"/>
</dbReference>
<evidence type="ECO:0000259" key="6">
    <source>
        <dbReference type="PROSITE" id="PS50110"/>
    </source>
</evidence>
<dbReference type="GO" id="GO:0000155">
    <property type="term" value="F:phosphorelay sensor kinase activity"/>
    <property type="evidence" value="ECO:0007669"/>
    <property type="project" value="InterPro"/>
</dbReference>
<feature type="domain" description="PAS" evidence="7">
    <location>
        <begin position="137"/>
        <end position="186"/>
    </location>
</feature>
<evidence type="ECO:0000259" key="7">
    <source>
        <dbReference type="PROSITE" id="PS50112"/>
    </source>
</evidence>
<dbReference type="SMART" id="SM00065">
    <property type="entry name" value="GAF"/>
    <property type="match status" value="2"/>
</dbReference>
<reference evidence="9 10" key="1">
    <citation type="journal article" date="2012" name="ISME J.">
        <title>Nitrification expanded: discovery, physiology and genomics of a nitrite-oxidizing bacterium from the phylum Chloroflexi.</title>
        <authorList>
            <person name="Sorokin D.Y."/>
            <person name="Lucker S."/>
            <person name="Vejmelkova D."/>
            <person name="Kostrikina N.A."/>
            <person name="Kleerebezem R."/>
            <person name="Rijpstra W.I."/>
            <person name="Damste J.S."/>
            <person name="Le Paslier D."/>
            <person name="Muyzer G."/>
            <person name="Wagner M."/>
            <person name="van Loosdrecht M.C."/>
            <person name="Daims H."/>
        </authorList>
    </citation>
    <scope>NUCLEOTIDE SEQUENCE [LARGE SCALE GENOMIC DNA]</scope>
    <source>
        <strain evidence="10">none</strain>
    </source>
</reference>
<organism evidence="9 10">
    <name type="scientific">Nitrolancea hollandica Lb</name>
    <dbReference type="NCBI Taxonomy" id="1129897"/>
    <lineage>
        <taxon>Bacteria</taxon>
        <taxon>Pseudomonadati</taxon>
        <taxon>Thermomicrobiota</taxon>
        <taxon>Thermomicrobia</taxon>
        <taxon>Sphaerobacterales</taxon>
        <taxon>Sphaerobacterineae</taxon>
        <taxon>Sphaerobacteraceae</taxon>
        <taxon>Nitrolancea</taxon>
    </lineage>
</organism>
<dbReference type="InterPro" id="IPR035965">
    <property type="entry name" value="PAS-like_dom_sf"/>
</dbReference>
<sequence length="863" mass="95453">MPLRILLVEDNPGDARLVREALAESSVHRFELVRCERLRDGLRHLESGSFDLVLLDLGLPDSIGLQTLIRAHAESPTIPIIVLTGNHDEELGISAVRMGAQDYLVKGTFDSNLLVRSMYYAIERARTLDTLRRVARENNRLASAITNVTTGVFIIEPELPGNPIIFVNPAFLAITGYSAEEVLGRNWRLPQGTEADQSMLDAIDLAMVRRHPFSGVLRGLRKDGTAFWSDITISPVYDAEGDLINFVGLQTDVTQRVREEETQRFLTEASEVLAASLDYEATLENVAQLIVPTIADWCTICVRDEDGALERVSAAHSDPKKLSLIGELSPCAWIPVGSPVDPILSVLENGRPQYLFRIAEQDLIDHVRDDHHRVTLQQLGPTSLMVVPLVARGRAFGVVVFAMADSGRQYGPPDLALAEDLARRAALAVDNAWLYREAQLAAERSRQAAARVEALSEASRLFAEAGLDFPSLMNTIARHVAHLIGDHCSVLLLSEDRSLFSLSSFYHRDPEALAYLRSLMSDLIQRSDEGLNGLVMRSGQPLLISDVDPAEIKDLTIPEYWAFIERYAVKSILCVPLRVRGRVIGTLFSARDSDAVPYTLEDQGFLQDLADRAALAIDNTGLYKQLLERERQLQDLVGRLLVAQEEERRRVAYEVHDELAQIAASAHQHLQAYSRYHRPRSPEAREQLDRAVELAQRTVRETRRVVANLRPTTLDDFGLAAAIRLQIEELQAQGWQISYQVTIGDDRLPSAVETALFRVAQEALTNVRKHARTTEARVVLERVGRVVRLEVRDAGRGFDRSAVQSGGGAGERVGLPGMQERVALLGGRCTIESRIGQGTTVTALVPILAGNESDAFPPGVSPA</sequence>
<name>I4EN77_9BACT</name>
<dbReference type="PROSITE" id="PS50112">
    <property type="entry name" value="PAS"/>
    <property type="match status" value="1"/>
</dbReference>
<dbReference type="SUPFAM" id="SSF52172">
    <property type="entry name" value="CheY-like"/>
    <property type="match status" value="1"/>
</dbReference>
<dbReference type="RefSeq" id="WP_008481785.1">
    <property type="nucleotide sequence ID" value="NZ_CAGS01000711.1"/>
</dbReference>
<evidence type="ECO:0000313" key="10">
    <source>
        <dbReference type="Proteomes" id="UP000004221"/>
    </source>
</evidence>
<dbReference type="InterPro" id="IPR036890">
    <property type="entry name" value="HATPase_C_sf"/>
</dbReference>
<dbReference type="SUPFAM" id="SSF55781">
    <property type="entry name" value="GAF domain-like"/>
    <property type="match status" value="2"/>
</dbReference>
<dbReference type="SMART" id="SM00091">
    <property type="entry name" value="PAS"/>
    <property type="match status" value="1"/>
</dbReference>
<protein>
    <recommendedName>
        <fullName evidence="11">Nitrogen regulation protein B</fullName>
    </recommendedName>
</protein>
<evidence type="ECO:0000256" key="4">
    <source>
        <dbReference type="PROSITE-ProRule" id="PRU00169"/>
    </source>
</evidence>
<dbReference type="Gene3D" id="3.30.450.40">
    <property type="match status" value="2"/>
</dbReference>
<evidence type="ECO:0000259" key="8">
    <source>
        <dbReference type="PROSITE" id="PS50113"/>
    </source>
</evidence>
<dbReference type="SMART" id="SM00086">
    <property type="entry name" value="PAC"/>
    <property type="match status" value="1"/>
</dbReference>
<dbReference type="OrthoDB" id="144293at2"/>
<comment type="caution">
    <text evidence="9">The sequence shown here is derived from an EMBL/GenBank/DDBJ whole genome shotgun (WGS) entry which is preliminary data.</text>
</comment>
<dbReference type="Pfam" id="PF01590">
    <property type="entry name" value="GAF"/>
    <property type="match status" value="2"/>
</dbReference>
<dbReference type="CDD" id="cd00156">
    <property type="entry name" value="REC"/>
    <property type="match status" value="1"/>
</dbReference>
<dbReference type="GO" id="GO:0016020">
    <property type="term" value="C:membrane"/>
    <property type="evidence" value="ECO:0007669"/>
    <property type="project" value="InterPro"/>
</dbReference>
<dbReference type="Gene3D" id="3.30.565.10">
    <property type="entry name" value="Histidine kinase-like ATPase, C-terminal domain"/>
    <property type="match status" value="1"/>
</dbReference>
<dbReference type="SMART" id="SM00448">
    <property type="entry name" value="REC"/>
    <property type="match status" value="1"/>
</dbReference>
<dbReference type="InterPro" id="IPR001789">
    <property type="entry name" value="Sig_transdc_resp-reg_receiver"/>
</dbReference>
<dbReference type="NCBIfam" id="TIGR00229">
    <property type="entry name" value="sensory_box"/>
    <property type="match status" value="1"/>
</dbReference>
<dbReference type="CDD" id="cd16917">
    <property type="entry name" value="HATPase_UhpB-NarQ-NarX-like"/>
    <property type="match status" value="1"/>
</dbReference>
<dbReference type="InterPro" id="IPR011712">
    <property type="entry name" value="Sig_transdc_His_kin_sub3_dim/P"/>
</dbReference>
<evidence type="ECO:0008006" key="11">
    <source>
        <dbReference type="Google" id="ProtNLM"/>
    </source>
</evidence>
<dbReference type="Pfam" id="PF13426">
    <property type="entry name" value="PAS_9"/>
    <property type="match status" value="1"/>
</dbReference>
<evidence type="ECO:0000313" key="9">
    <source>
        <dbReference type="EMBL" id="CCF86140.1"/>
    </source>
</evidence>
<feature type="domain" description="Histidine kinase" evidence="5">
    <location>
        <begin position="650"/>
        <end position="849"/>
    </location>
</feature>
<gene>
    <name evidence="9" type="ORF">NITHO_760019</name>
</gene>
<dbReference type="CDD" id="cd00130">
    <property type="entry name" value="PAS"/>
    <property type="match status" value="1"/>
</dbReference>
<dbReference type="InterPro" id="IPR005467">
    <property type="entry name" value="His_kinase_dom"/>
</dbReference>
<dbReference type="EMBL" id="CAGS01000711">
    <property type="protein sequence ID" value="CCF86140.1"/>
    <property type="molecule type" value="Genomic_DNA"/>
</dbReference>
<dbReference type="PANTHER" id="PTHR24421:SF58">
    <property type="entry name" value="SIGNAL TRANSDUCTION HISTIDINE-PROTEIN KINASE_PHOSPHATASE UHPB"/>
    <property type="match status" value="1"/>
</dbReference>
<dbReference type="Gene3D" id="3.40.50.2300">
    <property type="match status" value="1"/>
</dbReference>
<dbReference type="PANTHER" id="PTHR24421">
    <property type="entry name" value="NITRATE/NITRITE SENSOR PROTEIN NARX-RELATED"/>
    <property type="match status" value="1"/>
</dbReference>
<accession>I4EN77</accession>
<dbReference type="SMART" id="SM00387">
    <property type="entry name" value="HATPase_c"/>
    <property type="match status" value="1"/>
</dbReference>
<dbReference type="Gene3D" id="1.20.5.1930">
    <property type="match status" value="1"/>
</dbReference>
<dbReference type="SUPFAM" id="SSF55785">
    <property type="entry name" value="PYP-like sensor domain (PAS domain)"/>
    <property type="match status" value="1"/>
</dbReference>
<feature type="domain" description="PAC" evidence="8">
    <location>
        <begin position="213"/>
        <end position="265"/>
    </location>
</feature>
<dbReference type="AlphaFoldDB" id="I4EN77"/>
<evidence type="ECO:0000256" key="1">
    <source>
        <dbReference type="ARBA" id="ARBA00022679"/>
    </source>
</evidence>